<accession>A0ACC1JGH1</accession>
<name>A0ACC1JGH1_9FUNG</name>
<evidence type="ECO:0000313" key="2">
    <source>
        <dbReference type="Proteomes" id="UP001150603"/>
    </source>
</evidence>
<protein>
    <submittedName>
        <fullName evidence="1">RNA polymerase B</fullName>
    </submittedName>
</protein>
<gene>
    <name evidence="1" type="primary">RPB4</name>
    <name evidence="1" type="ORF">FBU59_000609</name>
</gene>
<evidence type="ECO:0000313" key="1">
    <source>
        <dbReference type="EMBL" id="KAJ1950579.1"/>
    </source>
</evidence>
<keyword evidence="2" id="KW-1185">Reference proteome</keyword>
<comment type="caution">
    <text evidence="1">The sequence shown here is derived from an EMBL/GenBank/DDBJ whole genome shotgun (WGS) entry which is preliminary data.</text>
</comment>
<reference evidence="1" key="1">
    <citation type="submission" date="2022-07" db="EMBL/GenBank/DDBJ databases">
        <title>Phylogenomic reconstructions and comparative analyses of Kickxellomycotina fungi.</title>
        <authorList>
            <person name="Reynolds N.K."/>
            <person name="Stajich J.E."/>
            <person name="Barry K."/>
            <person name="Grigoriev I.V."/>
            <person name="Crous P."/>
            <person name="Smith M.E."/>
        </authorList>
    </citation>
    <scope>NUCLEOTIDE SEQUENCE</scope>
    <source>
        <strain evidence="1">NRRL 5244</strain>
    </source>
</reference>
<organism evidence="1 2">
    <name type="scientific">Linderina macrospora</name>
    <dbReference type="NCBI Taxonomy" id="4868"/>
    <lineage>
        <taxon>Eukaryota</taxon>
        <taxon>Fungi</taxon>
        <taxon>Fungi incertae sedis</taxon>
        <taxon>Zoopagomycota</taxon>
        <taxon>Kickxellomycotina</taxon>
        <taxon>Kickxellomycetes</taxon>
        <taxon>Kickxellales</taxon>
        <taxon>Kickxellaceae</taxon>
        <taxon>Linderina</taxon>
    </lineage>
</organism>
<sequence length="1037" mass="114087">MAGSQLIIFGVANIPGVDIETSVYAVRSVLLSVFCFLVALVYAYAPRLSVPVKLNVIAPLSALTIFPAKSSLAFPTMPSIIYSQLLGIGISMIVNLLVLPSTSSRQLAECLEVLALQMTACCDLARSHINELAFALHGCAPERAAQMRRSTRAAATQLAETTGSVRFEVLIGVFSQSDYQAIFVEANKAAASFGALCLPFEIDRQFVSELYMGKKSVLGAASPAWSGVSGTVEFENEDTDPSDKTVKAICNLLQVHREAVARMAEELALVHGRSATQEICSIACRWLGISSFQIAGSDSCRQPANKVPGLLDIANNLDTQAKQLETIVTMSVEQIPSRQILCNDSWYMHHTILLSFAGVLRENSIRISRLLRTIGKIQSKRQGVSRVWVPRLSWAWLVRGSEDLKNQEFRPLDLENEQPSDNLQTAFEKSRSMDDTGAIFAMATTDTSTRQTGSSSRFGIRGAKRQIMQLLVSVDALLHKRKVQYAFKFSLTTMLCAIWAFLSFSHDFYVQNNCHWGLICITFVFNISVGATASACIKRLLATCLAGAWAVAAWELSLKGTSPYLAFLGTMVLCGACIGAQFYAGSSGLAPIAPVMLIAYAAVFCTAYYEKNEVVGDSSYISGERLGWQRIVVNTIGIAFAMTVSAVLMPYRARVVLQERLAELLRYSSRISQTTTLMNEAGYDHPAEYQCEQARLVHYLQKSRVLVARSRALHVVAKTEPGLPPTSNKGGSATSACKHLIDALETQLEWQMYSFSTYEHIGQSTMTQAVRASLAVRQDILGATTCFNYIMASALTLNQALPMYLPDIRTARLQSLGMVRQALHDAPGFDATALCRLSVGVWHLAAGQSTIQRLVRDVVGSEADLMPDMVDRMAEMMESGGTAVETPLLATFDQTVAQTPMQRRRNFGLTDDEDAAKLKLGEDFQDADCLLISEVRILLEAQYETKKEDKSITNVYEKTLDYVQKFSRYTNRDTVKEVRALLKTSNLEPFECAQLGNLCCNDYEEAKALIPSTAAKIDDEVMDSLLKQMDSLKKYQS</sequence>
<dbReference type="EMBL" id="JANBPW010000174">
    <property type="protein sequence ID" value="KAJ1950579.1"/>
    <property type="molecule type" value="Genomic_DNA"/>
</dbReference>
<dbReference type="Proteomes" id="UP001150603">
    <property type="component" value="Unassembled WGS sequence"/>
</dbReference>
<proteinExistence type="predicted"/>